<dbReference type="InterPro" id="IPR000195">
    <property type="entry name" value="Rab-GAP-TBC_dom"/>
</dbReference>
<dbReference type="Gene3D" id="1.10.8.270">
    <property type="entry name" value="putative rabgap domain of human tbc1 domain family member 14 like domains"/>
    <property type="match status" value="1"/>
</dbReference>
<dbReference type="GeneID" id="40331956"/>
<feature type="compositionally biased region" description="Polar residues" evidence="2">
    <location>
        <begin position="299"/>
        <end position="308"/>
    </location>
</feature>
<dbReference type="Gene3D" id="1.10.472.80">
    <property type="entry name" value="Ypt/Rab-GAP domain of gyp1p, domain 3"/>
    <property type="match status" value="1"/>
</dbReference>
<dbReference type="VEuPathDB" id="TriTrypDB:TRSC58_06667"/>
<protein>
    <submittedName>
        <fullName evidence="4">GTPase activating protein</fullName>
    </submittedName>
</protein>
<reference evidence="4 5" key="1">
    <citation type="journal article" date="2018" name="BMC Genomics">
        <title>Genomic comparison of Trypanosoma conorhini and Trypanosoma rangeli to Trypanosoma cruzi strains of high and low virulence.</title>
        <authorList>
            <person name="Bradwell K.R."/>
            <person name="Koparde V.N."/>
            <person name="Matveyev A.V."/>
            <person name="Serrano M.G."/>
            <person name="Alves J.M."/>
            <person name="Parikh H."/>
            <person name="Huang B."/>
            <person name="Lee V."/>
            <person name="Espinosa-Alvarez O."/>
            <person name="Ortiz P.A."/>
            <person name="Costa-Martins A.G."/>
            <person name="Teixeira M.M."/>
            <person name="Buck G.A."/>
        </authorList>
    </citation>
    <scope>NUCLEOTIDE SEQUENCE [LARGE SCALE GENOMIC DNA]</scope>
    <source>
        <strain evidence="4 5">AM80</strain>
    </source>
</reference>
<dbReference type="AlphaFoldDB" id="A0A422N2M6"/>
<dbReference type="Pfam" id="PF12068">
    <property type="entry name" value="PH_RBD"/>
    <property type="match status" value="1"/>
</dbReference>
<dbReference type="OrthoDB" id="10264062at2759"/>
<evidence type="ECO:0000313" key="4">
    <source>
        <dbReference type="EMBL" id="RNE99700.1"/>
    </source>
</evidence>
<dbReference type="RefSeq" id="XP_029235346.1">
    <property type="nucleotide sequence ID" value="XM_029384787.1"/>
</dbReference>
<name>A0A422N2M6_TRYRA</name>
<evidence type="ECO:0000256" key="1">
    <source>
        <dbReference type="ARBA" id="ARBA00022468"/>
    </source>
</evidence>
<dbReference type="InterPro" id="IPR035969">
    <property type="entry name" value="Rab-GAP_TBC_sf"/>
</dbReference>
<dbReference type="EMBL" id="MKGL01000369">
    <property type="protein sequence ID" value="RNE99700.1"/>
    <property type="molecule type" value="Genomic_DNA"/>
</dbReference>
<gene>
    <name evidence="4" type="ORF">TraAM80_08023</name>
</gene>
<organism evidence="4 5">
    <name type="scientific">Trypanosoma rangeli</name>
    <dbReference type="NCBI Taxonomy" id="5698"/>
    <lineage>
        <taxon>Eukaryota</taxon>
        <taxon>Discoba</taxon>
        <taxon>Euglenozoa</taxon>
        <taxon>Kinetoplastea</taxon>
        <taxon>Metakinetoplastina</taxon>
        <taxon>Trypanosomatida</taxon>
        <taxon>Trypanosomatidae</taxon>
        <taxon>Trypanosoma</taxon>
        <taxon>Herpetosoma</taxon>
    </lineage>
</organism>
<dbReference type="OMA" id="PRISRCE"/>
<evidence type="ECO:0000259" key="3">
    <source>
        <dbReference type="PROSITE" id="PS50086"/>
    </source>
</evidence>
<comment type="caution">
    <text evidence="4">The sequence shown here is derived from an EMBL/GenBank/DDBJ whole genome shotgun (WGS) entry which is preliminary data.</text>
</comment>
<dbReference type="GO" id="GO:0005737">
    <property type="term" value="C:cytoplasm"/>
    <property type="evidence" value="ECO:0007669"/>
    <property type="project" value="UniProtKB-ARBA"/>
</dbReference>
<evidence type="ECO:0000313" key="5">
    <source>
        <dbReference type="Proteomes" id="UP000283634"/>
    </source>
</evidence>
<evidence type="ECO:0000256" key="2">
    <source>
        <dbReference type="SAM" id="MobiDB-lite"/>
    </source>
</evidence>
<proteinExistence type="predicted"/>
<accession>A0A422N2M6</accession>
<keyword evidence="5" id="KW-1185">Reference proteome</keyword>
<dbReference type="PANTHER" id="PTHR22957:SF502">
    <property type="entry name" value="SMALL G PROTEIN SIGNALING MODULATOR 2-RELATED"/>
    <property type="match status" value="1"/>
</dbReference>
<dbReference type="Proteomes" id="UP000283634">
    <property type="component" value="Unassembled WGS sequence"/>
</dbReference>
<keyword evidence="1" id="KW-0343">GTPase activation</keyword>
<dbReference type="SMART" id="SM00164">
    <property type="entry name" value="TBC"/>
    <property type="match status" value="1"/>
</dbReference>
<sequence length="694" mass="78773">MGPIARRLTEDLLKHSDPQQFLLWKKGVSVKCDYAGNGAGYLGQIIILRNTMSQFEAVEDGDDANESVLFSSIFTEETTRNETSSTDKLQGSGEHFVLWVPDSFIDFQAHHAGQLGSTTSSGVTTSNTEALEWRYIMCVAVNNIAKVRRSTQPDGKCTIKLCFLNGATGHPLIFVEGGVTKFLEVLRSISPLRQSCVTADDFLVYASDEAEAGAADWLGSANETRQCSVGLQSGKRYRLSGQGPERSTRPKDVEHVLYEGNERSFLSRFTATVATKINKVRSKRFANLTQQRGWGAPTSPATPSLTQTDDSRSEEQFEFVEEVIPVEFQTPRISEPKGRAMGPPLTAEMWNSCFIGEERRIDRTRYANAMEIAYRGGIEKKIRLEVWCFVLHAYPDLFDSTEAQRQSVRDSYKTMYEQLKGQWESVFPLQEANFSAFRGMRVAIEKDVVRTDRSHEAYLDANGVKQRMLYSVLMTHGMLNFDLGYCQGMSDVLSPIVLLAETEEEAFMCFSRFLSERCEGNFCNNVKAGMEQQLQQLQVLVRVFIPQLYNHMVRQCVQDMSCCFRWLLMLFKREFPMNDTMLLWDVILSCPYTSQFELFITAALLKSLSPQILEQHLMYDELLQFTNNIAGRLDVRHVIVLAHDFYDEVAKSVMTLERQEAAVRNYRPALKEIISLLRRAEMEDPRAVAGCAFE</sequence>
<feature type="region of interest" description="Disordered" evidence="2">
    <location>
        <begin position="289"/>
        <end position="308"/>
    </location>
</feature>
<dbReference type="SUPFAM" id="SSF47923">
    <property type="entry name" value="Ypt/Rab-GAP domain of gyp1p"/>
    <property type="match status" value="2"/>
</dbReference>
<dbReference type="Pfam" id="PF00566">
    <property type="entry name" value="RabGAP-TBC"/>
    <property type="match status" value="1"/>
</dbReference>
<dbReference type="PROSITE" id="PS50086">
    <property type="entry name" value="TBC_RABGAP"/>
    <property type="match status" value="1"/>
</dbReference>
<dbReference type="InterPro" id="IPR021935">
    <property type="entry name" value="SGSM1/2_RBD"/>
</dbReference>
<dbReference type="PANTHER" id="PTHR22957">
    <property type="entry name" value="TBC1 DOMAIN FAMILY MEMBER GTPASE-ACTIVATING PROTEIN"/>
    <property type="match status" value="1"/>
</dbReference>
<dbReference type="GO" id="GO:0005096">
    <property type="term" value="F:GTPase activator activity"/>
    <property type="evidence" value="ECO:0007669"/>
    <property type="project" value="UniProtKB-KW"/>
</dbReference>
<feature type="domain" description="Rab-GAP TBC" evidence="3">
    <location>
        <begin position="377"/>
        <end position="591"/>
    </location>
</feature>